<evidence type="ECO:0000313" key="3">
    <source>
        <dbReference type="Proteomes" id="UP000035086"/>
    </source>
</evidence>
<feature type="compositionally biased region" description="Basic residues" evidence="1">
    <location>
        <begin position="85"/>
        <end position="95"/>
    </location>
</feature>
<sequence>MPPSASTIRVAPSVSFVLPYRIVEIAGIAGIARTVRATDFGPPARPAPLGLRTERVEMALQHLQRRPQFVDQGEMEGGHIERPRAGRRPRSRARPASHAIARTVPRTGCFEFAAPHPGIAAQGFEVIEIHRVVDASSRFMRFGVLKNRKKP</sequence>
<evidence type="ECO:0000313" key="2">
    <source>
        <dbReference type="EMBL" id="APD13511.1"/>
    </source>
</evidence>
<keyword evidence="3" id="KW-1185">Reference proteome</keyword>
<proteinExistence type="predicted"/>
<dbReference type="Proteomes" id="UP000035086">
    <property type="component" value="Chromosome"/>
</dbReference>
<organism evidence="2 3">
    <name type="scientific">Pandoraea pulmonicola</name>
    <dbReference type="NCBI Taxonomy" id="93221"/>
    <lineage>
        <taxon>Bacteria</taxon>
        <taxon>Pseudomonadati</taxon>
        <taxon>Pseudomonadota</taxon>
        <taxon>Betaproteobacteria</taxon>
        <taxon>Burkholderiales</taxon>
        <taxon>Burkholderiaceae</taxon>
        <taxon>Pandoraea</taxon>
    </lineage>
</organism>
<evidence type="ECO:0000256" key="1">
    <source>
        <dbReference type="SAM" id="MobiDB-lite"/>
    </source>
</evidence>
<name>A0ABN4UE81_PANPU</name>
<reference evidence="2" key="1">
    <citation type="submission" date="2016-11" db="EMBL/GenBank/DDBJ databases">
        <title>Complete Genome Sequencing of Pandoraea pulmonicola DSM 16583.</title>
        <authorList>
            <person name="Chan K.-G."/>
        </authorList>
    </citation>
    <scope>NUCLEOTIDE SEQUENCE</scope>
    <source>
        <strain evidence="2">DSM 16583</strain>
    </source>
</reference>
<protein>
    <submittedName>
        <fullName evidence="2">Uncharacterized protein</fullName>
    </submittedName>
</protein>
<feature type="region of interest" description="Disordered" evidence="1">
    <location>
        <begin position="75"/>
        <end position="98"/>
    </location>
</feature>
<gene>
    <name evidence="2" type="ORF">RO07_25450</name>
</gene>
<dbReference type="EMBL" id="CP010310">
    <property type="protein sequence ID" value="APD13511.1"/>
    <property type="molecule type" value="Genomic_DNA"/>
</dbReference>
<accession>A0ABN4UE81</accession>